<evidence type="ECO:0000256" key="2">
    <source>
        <dbReference type="SAM" id="MobiDB-lite"/>
    </source>
</evidence>
<feature type="region of interest" description="Disordered" evidence="2">
    <location>
        <begin position="64"/>
        <end position="89"/>
    </location>
</feature>
<dbReference type="AlphaFoldDB" id="A0A1Y3YUM4"/>
<evidence type="ECO:0000313" key="6">
    <source>
        <dbReference type="Proteomes" id="UP000195386"/>
    </source>
</evidence>
<keyword evidence="3" id="KW-1133">Transmembrane helix</keyword>
<proteinExistence type="predicted"/>
<feature type="transmembrane region" description="Helical" evidence="3">
    <location>
        <begin position="39"/>
        <end position="57"/>
    </location>
</feature>
<organism evidence="5 6">
    <name type="scientific">Bacteroides clarus</name>
    <dbReference type="NCBI Taxonomy" id="626929"/>
    <lineage>
        <taxon>Bacteria</taxon>
        <taxon>Pseudomonadati</taxon>
        <taxon>Bacteroidota</taxon>
        <taxon>Bacteroidia</taxon>
        <taxon>Bacteroidales</taxon>
        <taxon>Bacteroidaceae</taxon>
        <taxon>Bacteroides</taxon>
    </lineage>
</organism>
<dbReference type="NCBIfam" id="TIGR03779">
    <property type="entry name" value="Bac_Flav_CT_M"/>
    <property type="match status" value="1"/>
</dbReference>
<evidence type="ECO:0000256" key="1">
    <source>
        <dbReference type="SAM" id="Coils"/>
    </source>
</evidence>
<feature type="coiled-coil region" evidence="1">
    <location>
        <begin position="168"/>
        <end position="195"/>
    </location>
</feature>
<evidence type="ECO:0000256" key="3">
    <source>
        <dbReference type="SAM" id="Phobius"/>
    </source>
</evidence>
<feature type="compositionally biased region" description="Basic and acidic residues" evidence="2">
    <location>
        <begin position="80"/>
        <end position="89"/>
    </location>
</feature>
<name>A0A1Y3YUM4_9BACE</name>
<feature type="region of interest" description="Disordered" evidence="2">
    <location>
        <begin position="117"/>
        <end position="148"/>
    </location>
</feature>
<accession>A0A1Y3YUM4</accession>
<dbReference type="InterPro" id="IPR022187">
    <property type="entry name" value="Conjug_transposon_TraM"/>
</dbReference>
<feature type="domain" description="Conjugative transposon TraM C-terminal" evidence="4">
    <location>
        <begin position="286"/>
        <end position="434"/>
    </location>
</feature>
<evidence type="ECO:0000259" key="4">
    <source>
        <dbReference type="Pfam" id="PF12508"/>
    </source>
</evidence>
<dbReference type="Proteomes" id="UP000195386">
    <property type="component" value="Unassembled WGS sequence"/>
</dbReference>
<dbReference type="RefSeq" id="WP_087425969.1">
    <property type="nucleotide sequence ID" value="NZ_NFII01000005.1"/>
</dbReference>
<dbReference type="InterPro" id="IPR055407">
    <property type="entry name" value="TraM_C"/>
</dbReference>
<protein>
    <submittedName>
        <fullName evidence="5">Conjugative transposon protein TraM</fullName>
    </submittedName>
</protein>
<gene>
    <name evidence="5" type="ORF">B5F97_07960</name>
</gene>
<keyword evidence="1" id="KW-0175">Coiled coil</keyword>
<dbReference type="EMBL" id="NFII01000005">
    <property type="protein sequence ID" value="OUO01565.1"/>
    <property type="molecule type" value="Genomic_DNA"/>
</dbReference>
<dbReference type="Pfam" id="PF12508">
    <property type="entry name" value="Transposon_TraM"/>
    <property type="match status" value="1"/>
</dbReference>
<feature type="compositionally biased region" description="Basic and acidic residues" evidence="2">
    <location>
        <begin position="119"/>
        <end position="144"/>
    </location>
</feature>
<evidence type="ECO:0000313" key="5">
    <source>
        <dbReference type="EMBL" id="OUO01565.1"/>
    </source>
</evidence>
<keyword evidence="3" id="KW-0812">Transmembrane</keyword>
<comment type="caution">
    <text evidence="5">The sequence shown here is derived from an EMBL/GenBank/DDBJ whole genome shotgun (WGS) entry which is preliminary data.</text>
</comment>
<keyword evidence="3" id="KW-0472">Membrane</keyword>
<sequence length="439" mass="48889">MQKEEIKKQLERLLKPFGIPFRRDGEPLTEEQKRRRARFVVYPLMGLLCLGSLYLIFSPSKEEEARQNRGKGFNTEIPSPEDKELEGNKKDAYEKALLEQESRKRKTYFDTAESLFRNEQPRDSVRLPDTFPKEPDAEPERMDGHTGAVTSSAGAYRQMNRTLGSIYEPAADSEKEKLLERIEELERQQEDRQETSPGMEEKMALMEKSYELAARYNSRQTAPSSLPAAKAENRPAMPVKRLQSQVVSSLSAPLTEEEFLSAYAGERNTGFHTPVGRKTVTTGNTIAACVHGTQTVSDGQALRLRLTEPMAVADRFIPKGIVLVGATRIQGERLEIVIHTLEAGGSILPVELEVYDTDGQQGILIPHSLEYDAAREIAANMGSSMNSSINISTDAGAQIASDVGKGVLQGVSQYITKRMRTVKVTLKAGHRVLLHSPEQ</sequence>
<reference evidence="6" key="1">
    <citation type="submission" date="2017-04" db="EMBL/GenBank/DDBJ databases">
        <title>Function of individual gut microbiota members based on whole genome sequencing of pure cultures obtained from chicken caecum.</title>
        <authorList>
            <person name="Medvecky M."/>
            <person name="Cejkova D."/>
            <person name="Polansky O."/>
            <person name="Karasova D."/>
            <person name="Kubasova T."/>
            <person name="Cizek A."/>
            <person name="Rychlik I."/>
        </authorList>
    </citation>
    <scope>NUCLEOTIDE SEQUENCE [LARGE SCALE GENOMIC DNA]</scope>
    <source>
        <strain evidence="6">An43</strain>
    </source>
</reference>